<comment type="similarity">
    <text evidence="1">Belongs to the RMD1/sif2 family.</text>
</comment>
<dbReference type="AlphaFoldDB" id="A0A0N0DXS1"/>
<evidence type="ECO:0000256" key="3">
    <source>
        <dbReference type="SAM" id="Phobius"/>
    </source>
</evidence>
<comment type="caution">
    <text evidence="5">The sequence shown here is derived from an EMBL/GenBank/DDBJ whole genome shotgun (WGS) entry which is preliminary data.</text>
</comment>
<evidence type="ECO:0000256" key="1">
    <source>
        <dbReference type="ARBA" id="ARBA00008306"/>
    </source>
</evidence>
<dbReference type="InterPro" id="IPR051624">
    <property type="entry name" value="RMD1/Sad1-interacting"/>
</dbReference>
<dbReference type="OrthoDB" id="242766at2759"/>
<feature type="region of interest" description="Disordered" evidence="2">
    <location>
        <begin position="1"/>
        <end position="69"/>
    </location>
</feature>
<feature type="compositionally biased region" description="Low complexity" evidence="2">
    <location>
        <begin position="224"/>
        <end position="256"/>
    </location>
</feature>
<dbReference type="PANTHER" id="PTHR16255">
    <property type="entry name" value="REQUIRED FOR MEIOTIC NUCLEAR DIVISION PROTEIN 1 HOMOLOG"/>
    <property type="match status" value="1"/>
</dbReference>
<dbReference type="GeneID" id="26903236"/>
<feature type="compositionally biased region" description="Basic and acidic residues" evidence="2">
    <location>
        <begin position="60"/>
        <end position="69"/>
    </location>
</feature>
<dbReference type="GO" id="GO:0005739">
    <property type="term" value="C:mitochondrion"/>
    <property type="evidence" value="ECO:0007669"/>
    <property type="project" value="UniProtKB-ARBA"/>
</dbReference>
<feature type="compositionally biased region" description="Basic and acidic residues" evidence="2">
    <location>
        <begin position="1"/>
        <end position="17"/>
    </location>
</feature>
<organism evidence="5 6">
    <name type="scientific">Leptomonas pyrrhocoris</name>
    <name type="common">Firebug parasite</name>
    <dbReference type="NCBI Taxonomy" id="157538"/>
    <lineage>
        <taxon>Eukaryota</taxon>
        <taxon>Discoba</taxon>
        <taxon>Euglenozoa</taxon>
        <taxon>Kinetoplastea</taxon>
        <taxon>Metakinetoplastina</taxon>
        <taxon>Trypanosomatida</taxon>
        <taxon>Trypanosomatidae</taxon>
        <taxon>Leishmaniinae</taxon>
        <taxon>Leptomonas</taxon>
    </lineage>
</organism>
<dbReference type="Pfam" id="PF02582">
    <property type="entry name" value="DUF155"/>
    <property type="match status" value="1"/>
</dbReference>
<name>A0A0N0DXS1_LEPPY</name>
<feature type="region of interest" description="Disordered" evidence="2">
    <location>
        <begin position="81"/>
        <end position="112"/>
    </location>
</feature>
<feature type="region of interest" description="Disordered" evidence="2">
    <location>
        <begin position="344"/>
        <end position="383"/>
    </location>
</feature>
<dbReference type="RefSeq" id="XP_015661710.1">
    <property type="nucleotide sequence ID" value="XM_015800108.1"/>
</dbReference>
<keyword evidence="3" id="KW-0812">Transmembrane</keyword>
<evidence type="ECO:0000259" key="4">
    <source>
        <dbReference type="Pfam" id="PF02582"/>
    </source>
</evidence>
<dbReference type="RefSeq" id="XP_015661711.1">
    <property type="nucleotide sequence ID" value="XM_015800109.1"/>
</dbReference>
<dbReference type="EMBL" id="LGTL01000004">
    <property type="protein sequence ID" value="KPA83272.1"/>
    <property type="molecule type" value="Genomic_DNA"/>
</dbReference>
<accession>A0A0N0DXS1</accession>
<keyword evidence="3" id="KW-1133">Transmembrane helix</keyword>
<dbReference type="VEuPathDB" id="TriTrypDB:LpyrH10_04_4950"/>
<evidence type="ECO:0000256" key="2">
    <source>
        <dbReference type="SAM" id="MobiDB-lite"/>
    </source>
</evidence>
<evidence type="ECO:0000313" key="6">
    <source>
        <dbReference type="Proteomes" id="UP000037923"/>
    </source>
</evidence>
<proteinExistence type="inferred from homology"/>
<dbReference type="PANTHER" id="PTHR16255:SF20">
    <property type="entry name" value="DUF155 DOMAIN-CONTAINING PROTEIN"/>
    <property type="match status" value="1"/>
</dbReference>
<feature type="domain" description="DUF155" evidence="4">
    <location>
        <begin position="442"/>
        <end position="642"/>
    </location>
</feature>
<protein>
    <recommendedName>
        <fullName evidence="4">DUF155 domain-containing protein</fullName>
    </recommendedName>
</protein>
<dbReference type="OMA" id="VLCFDHY"/>
<dbReference type="Proteomes" id="UP000037923">
    <property type="component" value="Unassembled WGS sequence"/>
</dbReference>
<evidence type="ECO:0000313" key="5">
    <source>
        <dbReference type="EMBL" id="KPA83271.1"/>
    </source>
</evidence>
<keyword evidence="6" id="KW-1185">Reference proteome</keyword>
<reference evidence="5 6" key="1">
    <citation type="submission" date="2015-07" db="EMBL/GenBank/DDBJ databases">
        <title>High-quality genome of monoxenous trypanosomatid Leptomonas pyrrhocoris.</title>
        <authorList>
            <person name="Flegontov P."/>
            <person name="Butenko A."/>
            <person name="Firsov S."/>
            <person name="Vlcek C."/>
            <person name="Logacheva M.D."/>
            <person name="Field M."/>
            <person name="Filatov D."/>
            <person name="Flegontova O."/>
            <person name="Gerasimov E."/>
            <person name="Jackson A.P."/>
            <person name="Kelly S."/>
            <person name="Opperdoes F."/>
            <person name="O'Reilly A."/>
            <person name="Votypka J."/>
            <person name="Yurchenko V."/>
            <person name="Lukes J."/>
        </authorList>
    </citation>
    <scope>NUCLEOTIDE SEQUENCE [LARGE SCALE GENOMIC DNA]</scope>
    <source>
        <strain evidence="5">H10</strain>
    </source>
</reference>
<feature type="region of interest" description="Disordered" evidence="2">
    <location>
        <begin position="214"/>
        <end position="264"/>
    </location>
</feature>
<dbReference type="InterPro" id="IPR003734">
    <property type="entry name" value="DUF155"/>
</dbReference>
<gene>
    <name evidence="5" type="ORF">ABB37_02945</name>
</gene>
<sequence>MERLYEQENSYDAREQPTDPASSSSSLSSAERGGQGRRRQQRHPEQQHRHRSQRYATQMERQDSHPHYSRHHETVVAVLQPHHRRRSSSSSLPSVNAHLQRTRPRDEDDDTFHSLASGVPSLEVAELMHVNNPSDVGLMDVAPSVAEDFPMPTWAQEGRLMERRIQQAVDHDPVELKEPDGLPAEGGGAYGAATRASLGSAAAGKTVDASMMCGGTGARRRPSSRPSLLPESTLPLFPQDNSATAAPSSASLTTPLSAPPGPRMKEAELLADPRNRLLSLVLSNTAAGVTLSEIEQAMRWSALYEPMYGPLLEYLQSYQSIFVVSPVDDRVRLRRHFSIRTSLLQQPPPQHQLQRTSRTRLSRRGGRDAAAQRSSSAVDRRPGKSFLPSAEVLAAHIGSISYSCVAERLDLDTLETVYRRRGYDTAMMHTVLHVTSEKVFHLFLFSSGAVVWWGMDRKEHWMVEEDFLSETLHIAEGVDHRYGQAEIDALFPIWCSYEVDEECNCMQVASPLGIQPSAVKPALERLSKLLCFDHYLVPANEPARSLVMLTFSHSLGSSARVDYFEYVTKWSHRHILSIPPEFPGLLDYFSTKRRVRKLEGEIAVAQLAVQSIHDTPEVLWEVPWLQAYYDMSEQQNTVESRLSWFASRSDTLLEQLSHIKARRHRLFMLGSDVFLIVLLILDVMFMTSRLVAKMYFKVEEDD</sequence>
<keyword evidence="3" id="KW-0472">Membrane</keyword>
<feature type="transmembrane region" description="Helical" evidence="3">
    <location>
        <begin position="666"/>
        <end position="686"/>
    </location>
</feature>
<dbReference type="EMBL" id="LGTL01000004">
    <property type="protein sequence ID" value="KPA83271.1"/>
    <property type="molecule type" value="Genomic_DNA"/>
</dbReference>